<dbReference type="AlphaFoldDB" id="A0A2H4TKZ9"/>
<organism evidence="2 3">
    <name type="scientific">Escherichia coli</name>
    <dbReference type="NCBI Taxonomy" id="562"/>
    <lineage>
        <taxon>Bacteria</taxon>
        <taxon>Pseudomonadati</taxon>
        <taxon>Pseudomonadota</taxon>
        <taxon>Gammaproteobacteria</taxon>
        <taxon>Enterobacterales</taxon>
        <taxon>Enterobacteriaceae</taxon>
        <taxon>Escherichia</taxon>
    </lineage>
</organism>
<reference evidence="2 3" key="1">
    <citation type="submission" date="2017-11" db="EMBL/GenBank/DDBJ databases">
        <title>Escherichia coli CV839-15 Genome sequencing and assembly.</title>
        <authorList>
            <person name="Li Z."/>
            <person name="Song N."/>
            <person name="Li W."/>
            <person name="Philip H.R."/>
            <person name="Bu Z."/>
            <person name="Siguo L."/>
        </authorList>
    </citation>
    <scope>NUCLEOTIDE SEQUENCE [LARGE SCALE GENOMIC DNA]</scope>
    <source>
        <strain evidence="2 3">CV839-15</strain>
        <plasmid evidence="3">Plasmid pcv839-15-p2</plasmid>
    </source>
</reference>
<evidence type="ECO:0000313" key="3">
    <source>
        <dbReference type="Proteomes" id="UP000236551"/>
    </source>
</evidence>
<dbReference type="Proteomes" id="UP000236551">
    <property type="component" value="Plasmid pCV839-15-p2"/>
</dbReference>
<keyword evidence="1" id="KW-0812">Transmembrane</keyword>
<keyword evidence="1" id="KW-0472">Membrane</keyword>
<sequence length="60" mass="7053">MQFNQLTLNNTGNIIHYYLIFLILKNAIYLSIFTIYYIGLFCDKTQKNNAFTVDCVLCLH</sequence>
<protein>
    <submittedName>
        <fullName evidence="2">Uncharacterized protein</fullName>
    </submittedName>
</protein>
<proteinExistence type="predicted"/>
<name>A0A2H4TKZ9_ECOLX</name>
<evidence type="ECO:0000313" key="2">
    <source>
        <dbReference type="EMBL" id="ATZ30230.1"/>
    </source>
</evidence>
<evidence type="ECO:0000256" key="1">
    <source>
        <dbReference type="SAM" id="Phobius"/>
    </source>
</evidence>
<geneLocation type="plasmid" evidence="3">
    <name>pcv839-15-p2</name>
</geneLocation>
<gene>
    <name evidence="2" type="ORF">CV83915_2p0227</name>
</gene>
<dbReference type="EMBL" id="CP024976">
    <property type="protein sequence ID" value="ATZ30230.1"/>
    <property type="molecule type" value="Genomic_DNA"/>
</dbReference>
<accession>A0A2H4TKZ9</accession>
<keyword evidence="2" id="KW-0614">Plasmid</keyword>
<feature type="transmembrane region" description="Helical" evidence="1">
    <location>
        <begin position="15"/>
        <end position="38"/>
    </location>
</feature>
<keyword evidence="1" id="KW-1133">Transmembrane helix</keyword>